<comment type="similarity">
    <text evidence="2">Belongs to the transferase hexapeptide repeat family.</text>
</comment>
<dbReference type="STRING" id="3076.A0A2P6U583"/>
<dbReference type="Pfam" id="PF00132">
    <property type="entry name" value="Hexapep"/>
    <property type="match status" value="1"/>
</dbReference>
<dbReference type="Proteomes" id="UP000239899">
    <property type="component" value="Unassembled WGS sequence"/>
</dbReference>
<keyword evidence="5" id="KW-0808">Transferase</keyword>
<feature type="domain" description="Serine acetyltransferase N-terminal" evidence="8">
    <location>
        <begin position="42"/>
        <end position="146"/>
    </location>
</feature>
<feature type="compositionally biased region" description="Low complexity" evidence="7">
    <location>
        <begin position="335"/>
        <end position="345"/>
    </location>
</feature>
<dbReference type="EC" id="2.3.1.30" evidence="3"/>
<dbReference type="Gene3D" id="1.10.3130.10">
    <property type="entry name" value="serine acetyltransferase, domain 1"/>
    <property type="match status" value="1"/>
</dbReference>
<dbReference type="InterPro" id="IPR010493">
    <property type="entry name" value="Ser_AcTrfase_N"/>
</dbReference>
<sequence>MWDSALPEYMQNQGVHSDMCESWEDMLRQGEAGGGTRSSSTIWQTIRKEAEADAAAEPLLSSFLYASILSHDNFERSLAFVLSNRLSDATFLATELFEVFYSILRGQTEISEAALADLCAVRERDPACLSYSQALLHYKGFHAIQAHRIAHELWTRGRKVMAAALQSRMSEVFAVDIHPAARFGRGILIDHGTGVVIGETAELGNNVSILQNVTLGGTGKVHGDRHPKISDNVLIGASASILGNIRIGTGAQVAAGSLVLKPVPPRTLVAGSPAREIGQLTGNPAQNMEQWSVSSKELLKSNLENDPFATTSGAKVVPSSDAPSSSGSSSGGGEQAEQQGAAAPAAAAAAQGSAAATSASAVEAAADAAPQRPRDPSAEAKQAAQQTAAGSKLLQMHSKQLAGAAAALLLLGLLLQAGGPASNEQPAGVLQQGQQQQQPWGGRRSAIEVMPAVAGQAAPEQTATEAAAATLQAATEQPALQQPGPTEQAGVQQRVAAEQAGVQQQMGTEPAGVQQQVAAESAEAVAATAAAVNASAEVHGFVTKQGPADPRNWHPSFKSFRQTRLQTWLQKRQRAILEGQPLPPMPIYQGCQVFVNHLYKVVYLRHAKTASSSLFCHFGGCRDNATTGDEYSRLRFETLQVTSVEQLQALWRDYFVVTFVRNPYQRAVSSYRMMMRQLAPGGEAAAQYSWNQFCADPTGFADDCELDPVCSKRGRGFVYVHIQPQHQCILTEEGGWAVDYIGRVEHIDEDLGEVLKELEARRPSDAPPVKPLQGSLENVNGRGCNEVAEGHTVAKEQYCDPVQYYTGQHAACFGQIRHHYFSDAHELQYGPAELGSDGSLAAQ</sequence>
<feature type="region of interest" description="Disordered" evidence="7">
    <location>
        <begin position="363"/>
        <end position="385"/>
    </location>
</feature>
<dbReference type="InterPro" id="IPR005331">
    <property type="entry name" value="Sulfotransferase"/>
</dbReference>
<dbReference type="InterPro" id="IPR053376">
    <property type="entry name" value="Serine_acetyltransferase"/>
</dbReference>
<protein>
    <recommendedName>
        <fullName evidence="3">serine O-acetyltransferase</fullName>
        <ecNumber evidence="3">2.3.1.30</ecNumber>
    </recommendedName>
</protein>
<dbReference type="PANTHER" id="PTHR42811">
    <property type="entry name" value="SERINE ACETYLTRANSFERASE"/>
    <property type="match status" value="1"/>
</dbReference>
<dbReference type="GO" id="GO:0005737">
    <property type="term" value="C:cytoplasm"/>
    <property type="evidence" value="ECO:0007669"/>
    <property type="project" value="InterPro"/>
</dbReference>
<feature type="region of interest" description="Disordered" evidence="7">
    <location>
        <begin position="421"/>
        <end position="508"/>
    </location>
</feature>
<reference evidence="9 10" key="1">
    <citation type="journal article" date="2018" name="Plant J.">
        <title>Genome sequences of Chlorella sorokiniana UTEX 1602 and Micractinium conductrix SAG 241.80: implications to maltose excretion by a green alga.</title>
        <authorList>
            <person name="Arriola M.B."/>
            <person name="Velmurugan N."/>
            <person name="Zhang Y."/>
            <person name="Plunkett M.H."/>
            <person name="Hondzo H."/>
            <person name="Barney B.M."/>
        </authorList>
    </citation>
    <scope>NUCLEOTIDE SEQUENCE [LARGE SCALE GENOMIC DNA]</scope>
    <source>
        <strain evidence="10">UTEX 1602</strain>
    </source>
</reference>
<dbReference type="InterPro" id="IPR005881">
    <property type="entry name" value="Ser_O-AcTrfase"/>
</dbReference>
<gene>
    <name evidence="9" type="ORF">C2E21_0144</name>
</gene>
<dbReference type="Pfam" id="PF03567">
    <property type="entry name" value="Sulfotransfer_2"/>
    <property type="match status" value="1"/>
</dbReference>
<dbReference type="UniPathway" id="UPA00136">
    <property type="reaction ID" value="UER00199"/>
</dbReference>
<dbReference type="Gene3D" id="2.160.10.10">
    <property type="entry name" value="Hexapeptide repeat proteins"/>
    <property type="match status" value="1"/>
</dbReference>
<evidence type="ECO:0000256" key="6">
    <source>
        <dbReference type="ARBA" id="ARBA00023315"/>
    </source>
</evidence>
<evidence type="ECO:0000256" key="1">
    <source>
        <dbReference type="ARBA" id="ARBA00004876"/>
    </source>
</evidence>
<dbReference type="NCBIfam" id="NF041874">
    <property type="entry name" value="EPS_EpsC"/>
    <property type="match status" value="1"/>
</dbReference>
<feature type="compositionally biased region" description="Low complexity" evidence="7">
    <location>
        <begin position="456"/>
        <end position="483"/>
    </location>
</feature>
<dbReference type="InterPro" id="IPR018357">
    <property type="entry name" value="Hexapep_transf_CS"/>
</dbReference>
<dbReference type="SUPFAM" id="SSF51161">
    <property type="entry name" value="Trimeric LpxA-like enzymes"/>
    <property type="match status" value="1"/>
</dbReference>
<evidence type="ECO:0000256" key="4">
    <source>
        <dbReference type="ARBA" id="ARBA00022605"/>
    </source>
</evidence>
<dbReference type="Pfam" id="PF06426">
    <property type="entry name" value="SATase_N"/>
    <property type="match status" value="1"/>
</dbReference>
<dbReference type="AlphaFoldDB" id="A0A2P6U583"/>
<comment type="pathway">
    <text evidence="1">Amino-acid biosynthesis; L-cysteine biosynthesis; L-cysteine from L-serine: step 1/2.</text>
</comment>
<proteinExistence type="inferred from homology"/>
<dbReference type="InterPro" id="IPR001451">
    <property type="entry name" value="Hexapep"/>
</dbReference>
<evidence type="ECO:0000313" key="9">
    <source>
        <dbReference type="EMBL" id="PRW61457.1"/>
    </source>
</evidence>
<evidence type="ECO:0000256" key="7">
    <source>
        <dbReference type="SAM" id="MobiDB-lite"/>
    </source>
</evidence>
<dbReference type="GO" id="GO:0008146">
    <property type="term" value="F:sulfotransferase activity"/>
    <property type="evidence" value="ECO:0007669"/>
    <property type="project" value="InterPro"/>
</dbReference>
<dbReference type="GO" id="GO:0009001">
    <property type="term" value="F:serine O-acetyltransferase activity"/>
    <property type="evidence" value="ECO:0007669"/>
    <property type="project" value="UniProtKB-EC"/>
</dbReference>
<dbReference type="FunFam" id="2.160.10.10:FF:000002">
    <property type="entry name" value="Serine acetyltransferase"/>
    <property type="match status" value="1"/>
</dbReference>
<comment type="caution">
    <text evidence="9">The sequence shown here is derived from an EMBL/GenBank/DDBJ whole genome shotgun (WGS) entry which is preliminary data.</text>
</comment>
<dbReference type="InterPro" id="IPR042122">
    <property type="entry name" value="Ser_AcTrfase_N_sf"/>
</dbReference>
<dbReference type="InterPro" id="IPR011004">
    <property type="entry name" value="Trimer_LpxA-like_sf"/>
</dbReference>
<accession>A0A2P6U583</accession>
<evidence type="ECO:0000256" key="2">
    <source>
        <dbReference type="ARBA" id="ARBA00007274"/>
    </source>
</evidence>
<feature type="region of interest" description="Disordered" evidence="7">
    <location>
        <begin position="305"/>
        <end position="345"/>
    </location>
</feature>
<dbReference type="CDD" id="cd03354">
    <property type="entry name" value="LbH_SAT"/>
    <property type="match status" value="1"/>
</dbReference>
<dbReference type="OrthoDB" id="25818at2759"/>
<keyword evidence="6" id="KW-0012">Acyltransferase</keyword>
<dbReference type="GO" id="GO:0006535">
    <property type="term" value="P:cysteine biosynthetic process from serine"/>
    <property type="evidence" value="ECO:0007669"/>
    <property type="project" value="InterPro"/>
</dbReference>
<evidence type="ECO:0000256" key="3">
    <source>
        <dbReference type="ARBA" id="ARBA00013266"/>
    </source>
</evidence>
<keyword evidence="10" id="KW-1185">Reference proteome</keyword>
<dbReference type="PROSITE" id="PS00101">
    <property type="entry name" value="HEXAPEP_TRANSFERASES"/>
    <property type="match status" value="1"/>
</dbReference>
<dbReference type="SMART" id="SM00971">
    <property type="entry name" value="SATase_N"/>
    <property type="match status" value="1"/>
</dbReference>
<feature type="compositionally biased region" description="Low complexity" evidence="7">
    <location>
        <begin position="318"/>
        <end position="328"/>
    </location>
</feature>
<evidence type="ECO:0000313" key="10">
    <source>
        <dbReference type="Proteomes" id="UP000239899"/>
    </source>
</evidence>
<evidence type="ECO:0000259" key="8">
    <source>
        <dbReference type="SMART" id="SM00971"/>
    </source>
</evidence>
<dbReference type="EMBL" id="LHPG02000001">
    <property type="protein sequence ID" value="PRW61457.1"/>
    <property type="molecule type" value="Genomic_DNA"/>
</dbReference>
<dbReference type="InterPro" id="IPR045304">
    <property type="entry name" value="LbH_SAT"/>
</dbReference>
<organism evidence="9 10">
    <name type="scientific">Chlorella sorokiniana</name>
    <name type="common">Freshwater green alga</name>
    <dbReference type="NCBI Taxonomy" id="3076"/>
    <lineage>
        <taxon>Eukaryota</taxon>
        <taxon>Viridiplantae</taxon>
        <taxon>Chlorophyta</taxon>
        <taxon>core chlorophytes</taxon>
        <taxon>Trebouxiophyceae</taxon>
        <taxon>Chlorellales</taxon>
        <taxon>Chlorellaceae</taxon>
        <taxon>Chlorella clade</taxon>
        <taxon>Chlorella</taxon>
    </lineage>
</organism>
<dbReference type="NCBIfam" id="TIGR01172">
    <property type="entry name" value="cysE"/>
    <property type="match status" value="1"/>
</dbReference>
<evidence type="ECO:0000256" key="5">
    <source>
        <dbReference type="ARBA" id="ARBA00022679"/>
    </source>
</evidence>
<keyword evidence="4" id="KW-0028">Amino-acid biosynthesis</keyword>
<dbReference type="GO" id="GO:0016020">
    <property type="term" value="C:membrane"/>
    <property type="evidence" value="ECO:0007669"/>
    <property type="project" value="InterPro"/>
</dbReference>
<name>A0A2P6U583_CHLSO</name>